<dbReference type="RefSeq" id="WP_255892521.1">
    <property type="nucleotide sequence ID" value="NZ_JAFMZM010000006.1"/>
</dbReference>
<name>A0ABW2N521_9ACTN</name>
<proteinExistence type="predicted"/>
<accession>A0ABW2N521</accession>
<dbReference type="Proteomes" id="UP001596524">
    <property type="component" value="Unassembled WGS sequence"/>
</dbReference>
<protein>
    <recommendedName>
        <fullName evidence="3">Peptidase C39-like domain-containing protein</fullName>
    </recommendedName>
</protein>
<sequence>MRLQQPDRRSCGAASLVMARRLVHPPYAGLVRDQATFAHEARTLHRRITSLTDTAGGWQVPWPRAFGTPPWAVARELRLLTGVRYAVRVVRLGRRVLAHLESASADRPAAVFVGDRVLPRHVVLVTGVAGGRTRTYEPASGLVVDLGRDQWEQGDLGLAGWDRPWFVVSPARSRARQS</sequence>
<dbReference type="EMBL" id="JBHTCH010000020">
    <property type="protein sequence ID" value="MFC7362088.1"/>
    <property type="molecule type" value="Genomic_DNA"/>
</dbReference>
<reference evidence="2" key="1">
    <citation type="journal article" date="2019" name="Int. J. Syst. Evol. Microbiol.">
        <title>The Global Catalogue of Microorganisms (GCM) 10K type strain sequencing project: providing services to taxonomists for standard genome sequencing and annotation.</title>
        <authorList>
            <consortium name="The Broad Institute Genomics Platform"/>
            <consortium name="The Broad Institute Genome Sequencing Center for Infectious Disease"/>
            <person name="Wu L."/>
            <person name="Ma J."/>
        </authorList>
    </citation>
    <scope>NUCLEOTIDE SEQUENCE [LARGE SCALE GENOMIC DNA]</scope>
    <source>
        <strain evidence="2">FCH27</strain>
    </source>
</reference>
<comment type="caution">
    <text evidence="1">The sequence shown here is derived from an EMBL/GenBank/DDBJ whole genome shotgun (WGS) entry which is preliminary data.</text>
</comment>
<organism evidence="1 2">
    <name type="scientific">Nocardioides astragali</name>
    <dbReference type="NCBI Taxonomy" id="1776736"/>
    <lineage>
        <taxon>Bacteria</taxon>
        <taxon>Bacillati</taxon>
        <taxon>Actinomycetota</taxon>
        <taxon>Actinomycetes</taxon>
        <taxon>Propionibacteriales</taxon>
        <taxon>Nocardioidaceae</taxon>
        <taxon>Nocardioides</taxon>
    </lineage>
</organism>
<gene>
    <name evidence="1" type="ORF">ACFQO6_17575</name>
</gene>
<keyword evidence="2" id="KW-1185">Reference proteome</keyword>
<evidence type="ECO:0000313" key="2">
    <source>
        <dbReference type="Proteomes" id="UP001596524"/>
    </source>
</evidence>
<evidence type="ECO:0008006" key="3">
    <source>
        <dbReference type="Google" id="ProtNLM"/>
    </source>
</evidence>
<evidence type="ECO:0000313" key="1">
    <source>
        <dbReference type="EMBL" id="MFC7362088.1"/>
    </source>
</evidence>